<protein>
    <submittedName>
        <fullName evidence="1">Uncharacterized protein</fullName>
    </submittedName>
</protein>
<proteinExistence type="predicted"/>
<evidence type="ECO:0000313" key="2">
    <source>
        <dbReference type="Proteomes" id="UP000422221"/>
    </source>
</evidence>
<gene>
    <name evidence="1" type="ORF">F3F73_05815</name>
</gene>
<dbReference type="EMBL" id="VWMK01000004">
    <property type="protein sequence ID" value="KAA3767910.1"/>
    <property type="molecule type" value="Genomic_DNA"/>
</dbReference>
<reference evidence="1 2" key="1">
    <citation type="journal article" date="2019" name="Nat. Med.">
        <title>A library of human gut bacterial isolates paired with longitudinal multiomics data enables mechanistic microbiome research.</title>
        <authorList>
            <person name="Poyet M."/>
            <person name="Groussin M."/>
            <person name="Gibbons S.M."/>
            <person name="Avila-Pacheco J."/>
            <person name="Jiang X."/>
            <person name="Kearney S.M."/>
            <person name="Perrotta A.R."/>
            <person name="Berdy B."/>
            <person name="Zhao S."/>
            <person name="Lieberman T.D."/>
            <person name="Swanson P.K."/>
            <person name="Smith M."/>
            <person name="Roesemann S."/>
            <person name="Alexander J.E."/>
            <person name="Rich S.A."/>
            <person name="Livny J."/>
            <person name="Vlamakis H."/>
            <person name="Clish C."/>
            <person name="Bullock K."/>
            <person name="Deik A."/>
            <person name="Scott J."/>
            <person name="Pierce K.A."/>
            <person name="Xavier R.J."/>
            <person name="Alm E.J."/>
        </authorList>
    </citation>
    <scope>NUCLEOTIDE SEQUENCE [LARGE SCALE GENOMIC DNA]</scope>
    <source>
        <strain evidence="1 2">BIOML-A10</strain>
    </source>
</reference>
<organism evidence="1 2">
    <name type="scientific">Bacteroides salyersiae</name>
    <dbReference type="NCBI Taxonomy" id="291644"/>
    <lineage>
        <taxon>Bacteria</taxon>
        <taxon>Pseudomonadati</taxon>
        <taxon>Bacteroidota</taxon>
        <taxon>Bacteroidia</taxon>
        <taxon>Bacteroidales</taxon>
        <taxon>Bacteroidaceae</taxon>
        <taxon>Bacteroides</taxon>
    </lineage>
</organism>
<dbReference type="Proteomes" id="UP000422221">
    <property type="component" value="Unassembled WGS sequence"/>
</dbReference>
<evidence type="ECO:0000313" key="1">
    <source>
        <dbReference type="EMBL" id="KAA3767910.1"/>
    </source>
</evidence>
<accession>A0A7J4XLR6</accession>
<comment type="caution">
    <text evidence="1">The sequence shown here is derived from an EMBL/GenBank/DDBJ whole genome shotgun (WGS) entry which is preliminary data.</text>
</comment>
<name>A0A7J4XLR6_9BACE</name>
<dbReference type="RefSeq" id="WP_130058431.1">
    <property type="nucleotide sequence ID" value="NZ_RCXT01000003.1"/>
</dbReference>
<dbReference type="AlphaFoldDB" id="A0A7J4XLR6"/>
<sequence>MPKIGKDNFRIKGQYVEVEIWYTQKTGFYYKKLPEEVSAFTEFGNRRYTNEGEMKTHLLCCLTDYHKKIASRRKVIAYHLYGSAEMVMKRMEGECNGYCGIKPGVSPHFDHPSGGVDYMFGFDFHVLFEVTAQKTEYFRIMADGTPGYPFRKSPDRFCIIIEWTAEREQFFNDLKDKLQQLIYGVSAFFDQPNLLELMDTYGIKMLDSAPNPIDVEQKTAEPPTVVPVEEVQAEILISEKLPPTELRSPRKSALVEGAEKMTIAVFNNENCDSEALKEKCAWLKNISLYGVELFLKEAERRGYVDCHEKEEELQYVTTQKGKRFAREYLQKEDRLSS</sequence>